<reference evidence="2 3" key="1">
    <citation type="journal article" date="2018" name="Biotechnol. Adv.">
        <title>Improved genomic resources and new bioinformatic workflow for the carcinogenic parasite Clonorchis sinensis: Biotechnological implications.</title>
        <authorList>
            <person name="Wang D."/>
            <person name="Korhonen P.K."/>
            <person name="Gasser R.B."/>
            <person name="Young N.D."/>
        </authorList>
    </citation>
    <scope>NUCLEOTIDE SEQUENCE [LARGE SCALE GENOMIC DNA]</scope>
    <source>
        <strain evidence="2">Cs-k2</strain>
    </source>
</reference>
<evidence type="ECO:0000256" key="1">
    <source>
        <dbReference type="SAM" id="SignalP"/>
    </source>
</evidence>
<feature type="signal peptide" evidence="1">
    <location>
        <begin position="1"/>
        <end position="18"/>
    </location>
</feature>
<accession>A0A8T1MJV4</accession>
<dbReference type="OrthoDB" id="6248294at2759"/>
<proteinExistence type="predicted"/>
<feature type="chain" id="PRO_5035716849" evidence="1">
    <location>
        <begin position="19"/>
        <end position="175"/>
    </location>
</feature>
<gene>
    <name evidence="2" type="ORF">CSKR_201020</name>
</gene>
<reference evidence="2 3" key="2">
    <citation type="journal article" date="2021" name="Genomics">
        <title>High-quality reference genome for Clonorchis sinensis.</title>
        <authorList>
            <person name="Young N.D."/>
            <person name="Stroehlein A.J."/>
            <person name="Kinkar L."/>
            <person name="Wang T."/>
            <person name="Sohn W.M."/>
            <person name="Chang B.C.H."/>
            <person name="Kaur P."/>
            <person name="Weisz D."/>
            <person name="Dudchenko O."/>
            <person name="Aiden E.L."/>
            <person name="Korhonen P.K."/>
            <person name="Gasser R.B."/>
        </authorList>
    </citation>
    <scope>NUCLEOTIDE SEQUENCE [LARGE SCALE GENOMIC DNA]</scope>
    <source>
        <strain evidence="2">Cs-k2</strain>
    </source>
</reference>
<organism evidence="2 3">
    <name type="scientific">Clonorchis sinensis</name>
    <name type="common">Chinese liver fluke</name>
    <dbReference type="NCBI Taxonomy" id="79923"/>
    <lineage>
        <taxon>Eukaryota</taxon>
        <taxon>Metazoa</taxon>
        <taxon>Spiralia</taxon>
        <taxon>Lophotrochozoa</taxon>
        <taxon>Platyhelminthes</taxon>
        <taxon>Trematoda</taxon>
        <taxon>Digenea</taxon>
        <taxon>Opisthorchiida</taxon>
        <taxon>Opisthorchiata</taxon>
        <taxon>Opisthorchiidae</taxon>
        <taxon>Clonorchis</taxon>
    </lineage>
</organism>
<dbReference type="Proteomes" id="UP000286415">
    <property type="component" value="Unassembled WGS sequence"/>
</dbReference>
<evidence type="ECO:0000313" key="3">
    <source>
        <dbReference type="Proteomes" id="UP000286415"/>
    </source>
</evidence>
<protein>
    <submittedName>
        <fullName evidence="2">Uncharacterized protein</fullName>
    </submittedName>
</protein>
<keyword evidence="1" id="KW-0732">Signal</keyword>
<dbReference type="EMBL" id="NIRI02000042">
    <property type="protein sequence ID" value="KAG5449674.1"/>
    <property type="molecule type" value="Genomic_DNA"/>
</dbReference>
<comment type="caution">
    <text evidence="2">The sequence shown here is derived from an EMBL/GenBank/DDBJ whole genome shotgun (WGS) entry which is preliminary data.</text>
</comment>
<sequence length="175" mass="19897">MFWGQEFCSVLFACLVLAVDSSNEAKNISIDVRGKVYMTGVELPWSDDLANKTSDIYKGLEEHLCYTEQVSFYVNITLLNAWSACKLTDVYKGSVIATTRVWFDLGRLEESQVQTDSSRFLDSLKMLLEAYKKHIDPNVAYYGEVIYVRAIARQATQCVRVLSFLLLAVCGHLLW</sequence>
<keyword evidence="3" id="KW-1185">Reference proteome</keyword>
<evidence type="ECO:0000313" key="2">
    <source>
        <dbReference type="EMBL" id="KAG5449674.1"/>
    </source>
</evidence>
<dbReference type="AlphaFoldDB" id="A0A8T1MJV4"/>
<name>A0A8T1MJV4_CLOSI</name>